<dbReference type="AlphaFoldDB" id="A0A6S7H452"/>
<organism evidence="1 2">
    <name type="scientific">Paramuricea clavata</name>
    <name type="common">Red gorgonian</name>
    <name type="synonym">Violescent sea-whip</name>
    <dbReference type="NCBI Taxonomy" id="317549"/>
    <lineage>
        <taxon>Eukaryota</taxon>
        <taxon>Metazoa</taxon>
        <taxon>Cnidaria</taxon>
        <taxon>Anthozoa</taxon>
        <taxon>Octocorallia</taxon>
        <taxon>Malacalcyonacea</taxon>
        <taxon>Plexauridae</taxon>
        <taxon>Paramuricea</taxon>
    </lineage>
</organism>
<reference evidence="1" key="1">
    <citation type="submission" date="2020-04" db="EMBL/GenBank/DDBJ databases">
        <authorList>
            <person name="Alioto T."/>
            <person name="Alioto T."/>
            <person name="Gomez Garrido J."/>
        </authorList>
    </citation>
    <scope>NUCLEOTIDE SEQUENCE</scope>
    <source>
        <strain evidence="1">A484AB</strain>
    </source>
</reference>
<dbReference type="EMBL" id="CACRXK020003097">
    <property type="protein sequence ID" value="CAB3997436.1"/>
    <property type="molecule type" value="Genomic_DNA"/>
</dbReference>
<protein>
    <submittedName>
        <fullName evidence="1">Uncharacterized protein</fullName>
    </submittedName>
</protein>
<accession>A0A6S7H452</accession>
<sequence>MPFCRTTSTWATNISTEDEGRKQYVVQLKRDVNCCEDKYKLFVDNEERENDLTDNPCSPLCCKGGSYRWQDHGHEFHLVYNALSLTGVVGKHRLFIDDADCNTGREFGEFFRRRGYQFVVFGFLILLAGVIWASVFRFLLHSAPVSIVGYGFIIAGLIWMITGIIPVLRYRNSRAAYSQAPAVHYDAECPKDEGVLDL</sequence>
<name>A0A6S7H452_PARCT</name>
<comment type="caution">
    <text evidence="1">The sequence shown here is derived from an EMBL/GenBank/DDBJ whole genome shotgun (WGS) entry which is preliminary data.</text>
</comment>
<keyword evidence="2" id="KW-1185">Reference proteome</keyword>
<evidence type="ECO:0000313" key="1">
    <source>
        <dbReference type="EMBL" id="CAB3997436.1"/>
    </source>
</evidence>
<dbReference type="OrthoDB" id="5963240at2759"/>
<evidence type="ECO:0000313" key="2">
    <source>
        <dbReference type="Proteomes" id="UP001152795"/>
    </source>
</evidence>
<dbReference type="Proteomes" id="UP001152795">
    <property type="component" value="Unassembled WGS sequence"/>
</dbReference>
<gene>
    <name evidence="1" type="ORF">PACLA_8A050767</name>
</gene>
<proteinExistence type="predicted"/>